<gene>
    <name evidence="1" type="ORF">AAES_152839</name>
</gene>
<organism evidence="1 2">
    <name type="scientific">Amazona aestiva</name>
    <name type="common">Blue-fronted Amazon parrot</name>
    <dbReference type="NCBI Taxonomy" id="12930"/>
    <lineage>
        <taxon>Eukaryota</taxon>
        <taxon>Metazoa</taxon>
        <taxon>Chordata</taxon>
        <taxon>Craniata</taxon>
        <taxon>Vertebrata</taxon>
        <taxon>Euteleostomi</taxon>
        <taxon>Archelosauria</taxon>
        <taxon>Archosauria</taxon>
        <taxon>Dinosauria</taxon>
        <taxon>Saurischia</taxon>
        <taxon>Theropoda</taxon>
        <taxon>Coelurosauria</taxon>
        <taxon>Aves</taxon>
        <taxon>Neognathae</taxon>
        <taxon>Neoaves</taxon>
        <taxon>Telluraves</taxon>
        <taxon>Australaves</taxon>
        <taxon>Psittaciformes</taxon>
        <taxon>Psittacidae</taxon>
        <taxon>Amazona</taxon>
    </lineage>
</organism>
<keyword evidence="2" id="KW-1185">Reference proteome</keyword>
<dbReference type="AlphaFoldDB" id="A0A0Q3T2M5"/>
<dbReference type="EMBL" id="LMAW01002998">
    <property type="protein sequence ID" value="KQK74830.1"/>
    <property type="molecule type" value="Genomic_DNA"/>
</dbReference>
<evidence type="ECO:0000313" key="2">
    <source>
        <dbReference type="Proteomes" id="UP000051836"/>
    </source>
</evidence>
<reference evidence="1 2" key="1">
    <citation type="submission" date="2015-10" db="EMBL/GenBank/DDBJ databases">
        <authorList>
            <person name="Gilbert D.G."/>
        </authorList>
    </citation>
    <scope>NUCLEOTIDE SEQUENCE [LARGE SCALE GENOMIC DNA]</scope>
    <source>
        <strain evidence="1">FVVF132</strain>
    </source>
</reference>
<sequence>MDHACRLSEQPRGQGLTIALVSRYYHGVVDERLEKGSSIAHYHFYNLYAEETITKKSLVSTRDFSTLD</sequence>
<protein>
    <submittedName>
        <fullName evidence="1">Uncharacterized protein</fullName>
    </submittedName>
</protein>
<comment type="caution">
    <text evidence="1">The sequence shown here is derived from an EMBL/GenBank/DDBJ whole genome shotgun (WGS) entry which is preliminary data.</text>
</comment>
<name>A0A0Q3T2M5_AMAAE</name>
<evidence type="ECO:0000313" key="1">
    <source>
        <dbReference type="EMBL" id="KQK74830.1"/>
    </source>
</evidence>
<dbReference type="Proteomes" id="UP000051836">
    <property type="component" value="Unassembled WGS sequence"/>
</dbReference>
<accession>A0A0Q3T2M5</accession>
<proteinExistence type="predicted"/>